<dbReference type="GO" id="GO:0008270">
    <property type="term" value="F:zinc ion binding"/>
    <property type="evidence" value="ECO:0007669"/>
    <property type="project" value="InterPro"/>
</dbReference>
<keyword evidence="2" id="KW-0732">Signal</keyword>
<dbReference type="AlphaFoldDB" id="A0A8X7Q6E8"/>
<keyword evidence="5" id="KW-1185">Reference proteome</keyword>
<dbReference type="EMBL" id="JAAMPC010000014">
    <property type="protein sequence ID" value="KAG2264679.1"/>
    <property type="molecule type" value="Genomic_DNA"/>
</dbReference>
<accession>A0A8X7Q6E8</accession>
<dbReference type="InterPro" id="IPR016193">
    <property type="entry name" value="Cytidine_deaminase-like"/>
</dbReference>
<evidence type="ECO:0000256" key="1">
    <source>
        <dbReference type="SAM" id="Coils"/>
    </source>
</evidence>
<comment type="caution">
    <text evidence="4">The sequence shown here is derived from an EMBL/GenBank/DDBJ whole genome shotgun (WGS) entry which is preliminary data.</text>
</comment>
<feature type="chain" id="PRO_5036467086" description="Cytidine/deoxycytidylate deaminase zinc-binding domain-containing protein" evidence="2">
    <location>
        <begin position="24"/>
        <end position="429"/>
    </location>
</feature>
<reference evidence="4 5" key="1">
    <citation type="submission" date="2020-02" db="EMBL/GenBank/DDBJ databases">
        <authorList>
            <person name="Ma Q."/>
            <person name="Huang Y."/>
            <person name="Song X."/>
            <person name="Pei D."/>
        </authorList>
    </citation>
    <scope>NUCLEOTIDE SEQUENCE [LARGE SCALE GENOMIC DNA]</scope>
    <source>
        <strain evidence="4">Sxm20200214</strain>
        <tissue evidence="4">Leaf</tissue>
    </source>
</reference>
<sequence length="429" mass="48532">MVQSFSFVLGVPVVLVLLGVCSRELCGRLLVSAHSWVIGCPSVTAWELVRSHSRSCGVALEFLSPHLIKMRAWWWRSSALHPLGFSVLGECGGGKGRGEEWGDIGFVAVGLGSSPPLRSFRDVAVFRQFLQEICDASEIKLIITYPNATADSDADSDGFRRQGSNLPHRFSLEDLLDKDFPLILELRDNNLTISDRDPISNGNTDSAVELKRAALAAANRSYAPYSLCPSGVSLVVVKKMIVVGYGIYLRLILDALATSDWIGKMMCFVRGKKFGHLRDSSRKKNLFTFPGEIKGDSSIRFVQGSEMEEELRDMKAHKAYYNMLHFVANAQWGFPTVFPVDLSRRRSSMKRIHMTTSRKRYFICKDYENGGMHFRQPWVMGMQQEVERLKERFHEQEKLLRECEALKGQVRMLLMRVAELEKRNLPVSN</sequence>
<proteinExistence type="predicted"/>
<organism evidence="4 5">
    <name type="scientific">Brassica carinata</name>
    <name type="common">Ethiopian mustard</name>
    <name type="synonym">Abyssinian cabbage</name>
    <dbReference type="NCBI Taxonomy" id="52824"/>
    <lineage>
        <taxon>Eukaryota</taxon>
        <taxon>Viridiplantae</taxon>
        <taxon>Streptophyta</taxon>
        <taxon>Embryophyta</taxon>
        <taxon>Tracheophyta</taxon>
        <taxon>Spermatophyta</taxon>
        <taxon>Magnoliopsida</taxon>
        <taxon>eudicotyledons</taxon>
        <taxon>Gunneridae</taxon>
        <taxon>Pentapetalae</taxon>
        <taxon>rosids</taxon>
        <taxon>malvids</taxon>
        <taxon>Brassicales</taxon>
        <taxon>Brassicaceae</taxon>
        <taxon>Brassiceae</taxon>
        <taxon>Brassica</taxon>
    </lineage>
</organism>
<dbReference type="OrthoDB" id="414540at2759"/>
<gene>
    <name evidence="4" type="ORF">Bca52824_071758</name>
</gene>
<feature type="coiled-coil region" evidence="1">
    <location>
        <begin position="379"/>
        <end position="423"/>
    </location>
</feature>
<dbReference type="Pfam" id="PF08211">
    <property type="entry name" value="dCMP_cyt_deam_2"/>
    <property type="match status" value="1"/>
</dbReference>
<dbReference type="Gene3D" id="3.40.140.10">
    <property type="entry name" value="Cytidine Deaminase, domain 2"/>
    <property type="match status" value="1"/>
</dbReference>
<evidence type="ECO:0000259" key="3">
    <source>
        <dbReference type="Pfam" id="PF08211"/>
    </source>
</evidence>
<evidence type="ECO:0000256" key="2">
    <source>
        <dbReference type="SAM" id="SignalP"/>
    </source>
</evidence>
<protein>
    <recommendedName>
        <fullName evidence="3">Cytidine/deoxycytidylate deaminase zinc-binding domain-containing protein</fullName>
    </recommendedName>
</protein>
<name>A0A8X7Q6E8_BRACI</name>
<feature type="signal peptide" evidence="2">
    <location>
        <begin position="1"/>
        <end position="23"/>
    </location>
</feature>
<dbReference type="SUPFAM" id="SSF53927">
    <property type="entry name" value="Cytidine deaminase-like"/>
    <property type="match status" value="1"/>
</dbReference>
<dbReference type="InterPro" id="IPR013171">
    <property type="entry name" value="Cyd/dCyd_deaminase_Zn-bd"/>
</dbReference>
<dbReference type="GO" id="GO:0004126">
    <property type="term" value="F:cytidine deaminase activity"/>
    <property type="evidence" value="ECO:0007669"/>
    <property type="project" value="InterPro"/>
</dbReference>
<keyword evidence="1" id="KW-0175">Coiled coil</keyword>
<evidence type="ECO:0000313" key="4">
    <source>
        <dbReference type="EMBL" id="KAG2264679.1"/>
    </source>
</evidence>
<evidence type="ECO:0000313" key="5">
    <source>
        <dbReference type="Proteomes" id="UP000886595"/>
    </source>
</evidence>
<dbReference type="Proteomes" id="UP000886595">
    <property type="component" value="Unassembled WGS sequence"/>
</dbReference>
<feature type="domain" description="Cytidine/deoxycytidylate deaminase zinc-binding" evidence="3">
    <location>
        <begin position="165"/>
        <end position="244"/>
    </location>
</feature>